<keyword evidence="5" id="KW-0509">mRNA transport</keyword>
<evidence type="ECO:0000256" key="4">
    <source>
        <dbReference type="ARBA" id="ARBA00023242"/>
    </source>
</evidence>
<keyword evidence="5" id="KW-0811">Translocation</keyword>
<name>A0A6I8WB51_DROPS</name>
<comment type="subcellular location">
    <subcellularLocation>
        <location evidence="1 5">Nucleus</location>
        <location evidence="1 5">Nuclear pore complex</location>
    </subcellularLocation>
</comment>
<dbReference type="PANTHER" id="PTHR11225">
    <property type="entry name" value="NUCLEAR PORE COMPLEX PROTEIN NUP93 NUCLEOPORIN NUP93 DEAD EYE PROTEIN"/>
    <property type="match status" value="1"/>
</dbReference>
<dbReference type="GO" id="GO:0006606">
    <property type="term" value="P:protein import into nucleus"/>
    <property type="evidence" value="ECO:0007669"/>
    <property type="project" value="TreeGrafter"/>
</dbReference>
<dbReference type="Proteomes" id="UP000001819">
    <property type="component" value="Chromosome 2"/>
</dbReference>
<keyword evidence="3 5" id="KW-0906">Nuclear pore complex</keyword>
<keyword evidence="5" id="KW-0813">Transport</keyword>
<accession>A0A6I8WB51</accession>
<sequence>MDLNTLLQRAQNLTNEAKAEYEMPQVERTLQQVLQATTDLHSRVTQSSNKDIQAHILLGSKGIDLPKLTQKLEALNARKTFEPVDVVGADTDVCTFLKNERENAILSVIEDTNKNISETVSKQKWVNLNSTWNEEKSRLLDALIGPSQNFIDLQRLPEHITLDPNLPISRCLSPMELIYAQELRHYNELLLKGAHRPNLVQKFAVLTSSFGDDRLTDMWSTVAAVTQVNEPVHSDPIKARQQRPEFVINAKSCLERHYKIYMCTLVGAAHSSNCYQLVRAYVTNRFSAQQAIGLVDTLDDKPLWPMVYYSLRCGAAEAAVEFLHEAGPSYEDFAQVIADRSAGAVNSRTETQLKLQYANKIKNSTDAYKKAVYCLILGCDPNELHGEVAKTIDDYLWIKLAMLRPGDAAGYGRLQSEILEKYGEKHFHASNQTDVYFKALVLVGLFEASIELLARNGQSVHAVHMAIALHELGMLGGARSVSQPLLSIDIADPQPLRRLNLTRLVRLYAQRFERTDTTEALNYYFTLRCLRDPKGRNMFLTCVCDLVVGSGALDTSIFDLIFGQRMTDADEEVPGSFLRGIFRQFDCPEFDTNTTASLIAEELVARGSFEMAVRLYELAGNYNLALKHFNILLAQVVQLSPQEGSQRARLRDEANRFSRLLAALRIDVEPKIRGSFALLQLLLVFFDLHHEGKLVQALEQLQRTKLMPNTTDDVEGCLTTIKKLSGEVIKVIPDVMVAAMDITLTQYNQLMPSGTCSSNQLQLQLEKLRVRAKALSNLAASMPFRMPYETNKRLMQLELMMH</sequence>
<comment type="similarity">
    <text evidence="2 5">Belongs to the nucleoporin interacting component (NIC) family.</text>
</comment>
<evidence type="ECO:0000256" key="2">
    <source>
        <dbReference type="ARBA" id="ARBA00010186"/>
    </source>
</evidence>
<dbReference type="PANTHER" id="PTHR11225:SF4">
    <property type="entry name" value="NUCLEAR PORE COMPLEX PROTEIN NUP93"/>
    <property type="match status" value="1"/>
</dbReference>
<dbReference type="InterPro" id="IPR007231">
    <property type="entry name" value="Nucleoporin_int_Nup93/Nic96"/>
</dbReference>
<dbReference type="GO" id="GO:0016973">
    <property type="term" value="P:poly(A)+ mRNA export from nucleus"/>
    <property type="evidence" value="ECO:0007669"/>
    <property type="project" value="TreeGrafter"/>
</dbReference>
<dbReference type="ExpressionAtlas" id="A0A6I8WB51">
    <property type="expression patterns" value="baseline"/>
</dbReference>
<keyword evidence="6" id="KW-1185">Reference proteome</keyword>
<reference evidence="7" key="2">
    <citation type="submission" date="2025-08" db="UniProtKB">
        <authorList>
            <consortium name="RefSeq"/>
        </authorList>
    </citation>
    <scope>IDENTIFICATION</scope>
    <source>
        <strain evidence="7">MV-25-SWS-2005</strain>
        <tissue evidence="7">Whole body</tissue>
    </source>
</reference>
<reference evidence="6" key="1">
    <citation type="submission" date="2024-06" db="UniProtKB">
        <authorList>
            <consortium name="RefSeq"/>
        </authorList>
    </citation>
    <scope>NUCLEOTIDE SEQUENCE [LARGE SCALE GENOMIC DNA]</scope>
    <source>
        <strain evidence="6">MV2-25</strain>
    </source>
</reference>
<protein>
    <recommendedName>
        <fullName evidence="5">Nuclear pore protein</fullName>
    </recommendedName>
</protein>
<dbReference type="FunCoup" id="A0A6I8WB51">
    <property type="interactions" value="2614"/>
</dbReference>
<dbReference type="InParanoid" id="A0A6I8WB51"/>
<evidence type="ECO:0000256" key="1">
    <source>
        <dbReference type="ARBA" id="ARBA00004567"/>
    </source>
</evidence>
<keyword evidence="4 5" id="KW-0539">Nucleus</keyword>
<dbReference type="Pfam" id="PF04097">
    <property type="entry name" value="Nic96"/>
    <property type="match status" value="1"/>
</dbReference>
<keyword evidence="5" id="KW-0472">Membrane</keyword>
<dbReference type="AlphaFoldDB" id="A0A6I8WB51"/>
<dbReference type="GO" id="GO:0017056">
    <property type="term" value="F:structural constituent of nuclear pore"/>
    <property type="evidence" value="ECO:0007669"/>
    <property type="project" value="InterPro"/>
</dbReference>
<evidence type="ECO:0000313" key="6">
    <source>
        <dbReference type="Proteomes" id="UP000001819"/>
    </source>
</evidence>
<dbReference type="RefSeq" id="XP_033240635.1">
    <property type="nucleotide sequence ID" value="XM_033384744.1"/>
</dbReference>
<evidence type="ECO:0000256" key="5">
    <source>
        <dbReference type="RuleBase" id="RU364035"/>
    </source>
</evidence>
<evidence type="ECO:0000256" key="3">
    <source>
        <dbReference type="ARBA" id="ARBA00023132"/>
    </source>
</evidence>
<organism evidence="6 7">
    <name type="scientific">Drosophila pseudoobscura pseudoobscura</name>
    <name type="common">Fruit fly</name>
    <dbReference type="NCBI Taxonomy" id="46245"/>
    <lineage>
        <taxon>Eukaryota</taxon>
        <taxon>Metazoa</taxon>
        <taxon>Ecdysozoa</taxon>
        <taxon>Arthropoda</taxon>
        <taxon>Hexapoda</taxon>
        <taxon>Insecta</taxon>
        <taxon>Pterygota</taxon>
        <taxon>Neoptera</taxon>
        <taxon>Endopterygota</taxon>
        <taxon>Diptera</taxon>
        <taxon>Brachycera</taxon>
        <taxon>Muscomorpha</taxon>
        <taxon>Ephydroidea</taxon>
        <taxon>Drosophilidae</taxon>
        <taxon>Drosophila</taxon>
        <taxon>Sophophora</taxon>
    </lineage>
</organism>
<gene>
    <name evidence="7" type="primary">LOC4802856</name>
</gene>
<evidence type="ECO:0000313" key="7">
    <source>
        <dbReference type="RefSeq" id="XP_033240635.1"/>
    </source>
</evidence>
<proteinExistence type="inferred from homology"/>
<keyword evidence="5" id="KW-0653">Protein transport</keyword>
<dbReference type="GO" id="GO:0005643">
    <property type="term" value="C:nuclear pore"/>
    <property type="evidence" value="ECO:0007669"/>
    <property type="project" value="UniProtKB-SubCell"/>
</dbReference>